<keyword evidence="2" id="KW-1185">Reference proteome</keyword>
<dbReference type="AlphaFoldDB" id="A0A9E6Y1Y6"/>
<dbReference type="EMBL" id="CP087164">
    <property type="protein sequence ID" value="UGS38619.1"/>
    <property type="molecule type" value="Genomic_DNA"/>
</dbReference>
<accession>A0A9E6Y1Y6</accession>
<dbReference type="KEGG" id="sbae:DSM104329_05049"/>
<evidence type="ECO:0000313" key="1">
    <source>
        <dbReference type="EMBL" id="UGS38619.1"/>
    </source>
</evidence>
<dbReference type="RefSeq" id="WP_259312638.1">
    <property type="nucleotide sequence ID" value="NZ_CP087164.1"/>
</dbReference>
<name>A0A9E6Y1Y6_9ACTN</name>
<reference evidence="1" key="1">
    <citation type="journal article" date="2022" name="Int. J. Syst. Evol. Microbiol.">
        <title>Pseudomonas aegrilactucae sp. nov. and Pseudomonas morbosilactucae sp. nov., pathogens causing bacterial rot of lettuce in Japan.</title>
        <authorList>
            <person name="Sawada H."/>
            <person name="Fujikawa T."/>
            <person name="Satou M."/>
        </authorList>
    </citation>
    <scope>NUCLEOTIDE SEQUENCE</scope>
    <source>
        <strain evidence="1">0166_1</strain>
    </source>
</reference>
<organism evidence="1 2">
    <name type="scientific">Capillimicrobium parvum</name>
    <dbReference type="NCBI Taxonomy" id="2884022"/>
    <lineage>
        <taxon>Bacteria</taxon>
        <taxon>Bacillati</taxon>
        <taxon>Actinomycetota</taxon>
        <taxon>Thermoleophilia</taxon>
        <taxon>Solirubrobacterales</taxon>
        <taxon>Capillimicrobiaceae</taxon>
        <taxon>Capillimicrobium</taxon>
    </lineage>
</organism>
<gene>
    <name evidence="1" type="ORF">DSM104329_05049</name>
</gene>
<evidence type="ECO:0000313" key="2">
    <source>
        <dbReference type="Proteomes" id="UP001162834"/>
    </source>
</evidence>
<sequence length="163" mass="16575">MRTAFVSVALAVAGLGAIVGVASTAGPPEGYARFSSQGAHVYRPTALTEVASGGRSVVLNARGAPGAVRIATLPAKGRALGPAARAALAEGGGGHVAGDKAVDVTGADAAREVVADDAQRRVRRVAVVARQDDRLYVLTVSVRRGTPARVLDSQTVLDSFYLD</sequence>
<protein>
    <submittedName>
        <fullName evidence="1">Uncharacterized protein</fullName>
    </submittedName>
</protein>
<dbReference type="Proteomes" id="UP001162834">
    <property type="component" value="Chromosome"/>
</dbReference>
<proteinExistence type="predicted"/>